<reference evidence="1 2" key="1">
    <citation type="journal article" date="2018" name="Sci. Data">
        <title>The draft genome sequence of cork oak.</title>
        <authorList>
            <person name="Ramos A.M."/>
            <person name="Usie A."/>
            <person name="Barbosa P."/>
            <person name="Barros P.M."/>
            <person name="Capote T."/>
            <person name="Chaves I."/>
            <person name="Simoes F."/>
            <person name="Abreu I."/>
            <person name="Carrasquinho I."/>
            <person name="Faro C."/>
            <person name="Guimaraes J.B."/>
            <person name="Mendonca D."/>
            <person name="Nobrega F."/>
            <person name="Rodrigues L."/>
            <person name="Saibo N.J.M."/>
            <person name="Varela M.C."/>
            <person name="Egas C."/>
            <person name="Matos J."/>
            <person name="Miguel C.M."/>
            <person name="Oliveira M.M."/>
            <person name="Ricardo C.P."/>
            <person name="Goncalves S."/>
        </authorList>
    </citation>
    <scope>NUCLEOTIDE SEQUENCE [LARGE SCALE GENOMIC DNA]</scope>
    <source>
        <strain evidence="2">cv. HL8</strain>
    </source>
</reference>
<keyword evidence="2" id="KW-1185">Reference proteome</keyword>
<evidence type="ECO:0000313" key="1">
    <source>
        <dbReference type="EMBL" id="KAK7833151.1"/>
    </source>
</evidence>
<sequence length="194" mass="21402">ERSEAATEKEGGKWSSYQYLGRTGSAIPTASLPGTEVSVEEIRTAVQDIVYQGGYGGEYGGTGTTTDFQRQILDEVVIQELLIDHVGHGCCWGSHPARTWKIHTVEDCNVYLGGNIDGKDNGPELGIWELDLRSQFPLLFTSYEESRAKIPHSETIEKCSGCDGRGNIVCLTCNANQEPRFYKENQMAECPAYV</sequence>
<dbReference type="PANTHER" id="PTHR48465">
    <property type="entry name" value="PROTEIN SSUH2 HOMOLOG"/>
    <property type="match status" value="1"/>
</dbReference>
<dbReference type="Proteomes" id="UP000237347">
    <property type="component" value="Unassembled WGS sequence"/>
</dbReference>
<gene>
    <name evidence="1" type="ORF">CFP56_025814</name>
</gene>
<dbReference type="EMBL" id="PKMF04000411">
    <property type="protein sequence ID" value="KAK7833151.1"/>
    <property type="molecule type" value="Genomic_DNA"/>
</dbReference>
<name>A0AAW0K485_QUESU</name>
<dbReference type="AlphaFoldDB" id="A0AAW0K485"/>
<protein>
    <submittedName>
        <fullName evidence="1">Uncharacterized protein</fullName>
    </submittedName>
</protein>
<dbReference type="InterPro" id="IPR052789">
    <property type="entry name" value="SSUH2_homolog"/>
</dbReference>
<comment type="caution">
    <text evidence="1">The sequence shown here is derived from an EMBL/GenBank/DDBJ whole genome shotgun (WGS) entry which is preliminary data.</text>
</comment>
<organism evidence="1 2">
    <name type="scientific">Quercus suber</name>
    <name type="common">Cork oak</name>
    <dbReference type="NCBI Taxonomy" id="58331"/>
    <lineage>
        <taxon>Eukaryota</taxon>
        <taxon>Viridiplantae</taxon>
        <taxon>Streptophyta</taxon>
        <taxon>Embryophyta</taxon>
        <taxon>Tracheophyta</taxon>
        <taxon>Spermatophyta</taxon>
        <taxon>Magnoliopsida</taxon>
        <taxon>eudicotyledons</taxon>
        <taxon>Gunneridae</taxon>
        <taxon>Pentapetalae</taxon>
        <taxon>rosids</taxon>
        <taxon>fabids</taxon>
        <taxon>Fagales</taxon>
        <taxon>Fagaceae</taxon>
        <taxon>Quercus</taxon>
    </lineage>
</organism>
<dbReference type="PANTHER" id="PTHR48465:SF1">
    <property type="entry name" value="PROTEIN SSUH2 HOMOLOG"/>
    <property type="match status" value="1"/>
</dbReference>
<accession>A0AAW0K485</accession>
<feature type="non-terminal residue" evidence="1">
    <location>
        <position position="1"/>
    </location>
</feature>
<proteinExistence type="predicted"/>
<evidence type="ECO:0000313" key="2">
    <source>
        <dbReference type="Proteomes" id="UP000237347"/>
    </source>
</evidence>